<protein>
    <submittedName>
        <fullName evidence="7">Grh1p</fullName>
    </submittedName>
</protein>
<dbReference type="SUPFAM" id="SSF50156">
    <property type="entry name" value="PDZ domain-like"/>
    <property type="match status" value="1"/>
</dbReference>
<comment type="subcellular location">
    <subcellularLocation>
        <location evidence="1">Golgi apparatus membrane</location>
    </subcellularLocation>
</comment>
<dbReference type="GO" id="GO:0007030">
    <property type="term" value="P:Golgi organization"/>
    <property type="evidence" value="ECO:0007669"/>
    <property type="project" value="TreeGrafter"/>
</dbReference>
<dbReference type="RefSeq" id="XP_018737644.1">
    <property type="nucleotide sequence ID" value="XM_018879759.1"/>
</dbReference>
<name>A0A161HMR2_9ASCO</name>
<dbReference type="Gene3D" id="2.30.42.10">
    <property type="match status" value="2"/>
</dbReference>
<dbReference type="Pfam" id="PF04495">
    <property type="entry name" value="GRASP55_65"/>
    <property type="match status" value="1"/>
</dbReference>
<dbReference type="InterPro" id="IPR036034">
    <property type="entry name" value="PDZ_sf"/>
</dbReference>
<accession>A0A161HMR2</accession>
<dbReference type="PANTHER" id="PTHR12893:SF0">
    <property type="entry name" value="GRASP65"/>
    <property type="match status" value="1"/>
</dbReference>
<dbReference type="PANTHER" id="PTHR12893">
    <property type="entry name" value="GOLGI REASSEMBLY STACKING PROTEIN GRASP"/>
    <property type="match status" value="1"/>
</dbReference>
<feature type="compositionally biased region" description="Low complexity" evidence="5">
    <location>
        <begin position="340"/>
        <end position="352"/>
    </location>
</feature>
<feature type="compositionally biased region" description="Polar residues" evidence="5">
    <location>
        <begin position="184"/>
        <end position="194"/>
    </location>
</feature>
<evidence type="ECO:0000256" key="3">
    <source>
        <dbReference type="ARBA" id="ARBA00023034"/>
    </source>
</evidence>
<keyword evidence="3" id="KW-0333">Golgi apparatus</keyword>
<dbReference type="InterPro" id="IPR024958">
    <property type="entry name" value="GRASP_PDZ"/>
</dbReference>
<organism evidence="7 8">
    <name type="scientific">Sugiyamaella lignohabitans</name>
    <dbReference type="NCBI Taxonomy" id="796027"/>
    <lineage>
        <taxon>Eukaryota</taxon>
        <taxon>Fungi</taxon>
        <taxon>Dikarya</taxon>
        <taxon>Ascomycota</taxon>
        <taxon>Saccharomycotina</taxon>
        <taxon>Dipodascomycetes</taxon>
        <taxon>Dipodascales</taxon>
        <taxon>Trichomonascaceae</taxon>
        <taxon>Sugiyamaella</taxon>
    </lineage>
</organism>
<evidence type="ECO:0000256" key="2">
    <source>
        <dbReference type="ARBA" id="ARBA00022737"/>
    </source>
</evidence>
<dbReference type="InterPro" id="IPR007583">
    <property type="entry name" value="GRASP55_65"/>
</dbReference>
<evidence type="ECO:0000256" key="4">
    <source>
        <dbReference type="ARBA" id="ARBA00023136"/>
    </source>
</evidence>
<evidence type="ECO:0000256" key="1">
    <source>
        <dbReference type="ARBA" id="ARBA00004394"/>
    </source>
</evidence>
<dbReference type="AlphaFoldDB" id="A0A161HMR2"/>
<feature type="compositionally biased region" description="Basic and acidic residues" evidence="5">
    <location>
        <begin position="448"/>
        <end position="457"/>
    </location>
</feature>
<feature type="domain" description="PDZ GRASP-type" evidence="6">
    <location>
        <begin position="218"/>
        <end position="327"/>
    </location>
</feature>
<evidence type="ECO:0000256" key="5">
    <source>
        <dbReference type="SAM" id="MobiDB-lite"/>
    </source>
</evidence>
<evidence type="ECO:0000313" key="7">
    <source>
        <dbReference type="EMBL" id="ANB15167.1"/>
    </source>
</evidence>
<dbReference type="PROSITE" id="PS51865">
    <property type="entry name" value="PDZ_GRASP"/>
    <property type="match status" value="1"/>
</dbReference>
<keyword evidence="4" id="KW-0472">Membrane</keyword>
<feature type="region of interest" description="Disordered" evidence="5">
    <location>
        <begin position="340"/>
        <end position="476"/>
    </location>
</feature>
<evidence type="ECO:0000259" key="6">
    <source>
        <dbReference type="PROSITE" id="PS51865"/>
    </source>
</evidence>
<feature type="region of interest" description="Disordered" evidence="5">
    <location>
        <begin position="152"/>
        <end position="194"/>
    </location>
</feature>
<dbReference type="EMBL" id="CP014503">
    <property type="protein sequence ID" value="ANB15167.1"/>
    <property type="molecule type" value="Genomic_DNA"/>
</dbReference>
<feature type="compositionally biased region" description="Polar residues" evidence="5">
    <location>
        <begin position="380"/>
        <end position="397"/>
    </location>
</feature>
<gene>
    <name evidence="7" type="primary">GRH1</name>
    <name evidence="7" type="ORF">AWJ20_2791</name>
</gene>
<keyword evidence="8" id="KW-1185">Reference proteome</keyword>
<reference evidence="7 8" key="1">
    <citation type="submission" date="2016-02" db="EMBL/GenBank/DDBJ databases">
        <title>Complete genome sequence and transcriptome regulation of the pentose utilising yeast Sugiyamaella lignohabitans.</title>
        <authorList>
            <person name="Bellasio M."/>
            <person name="Peymann A."/>
            <person name="Valli M."/>
            <person name="Sipitzky M."/>
            <person name="Graf A."/>
            <person name="Sauer M."/>
            <person name="Marx H."/>
            <person name="Mattanovich D."/>
        </authorList>
    </citation>
    <scope>NUCLEOTIDE SEQUENCE [LARGE SCALE GENOMIC DNA]</scope>
    <source>
        <strain evidence="7 8">CBS 10342</strain>
    </source>
</reference>
<dbReference type="GO" id="GO:0000139">
    <property type="term" value="C:Golgi membrane"/>
    <property type="evidence" value="ECO:0007669"/>
    <property type="project" value="UniProtKB-SubCell"/>
</dbReference>
<feature type="compositionally biased region" description="Pro residues" evidence="5">
    <location>
        <begin position="466"/>
        <end position="476"/>
    </location>
</feature>
<evidence type="ECO:0000313" key="8">
    <source>
        <dbReference type="Proteomes" id="UP000189580"/>
    </source>
</evidence>
<dbReference type="GeneID" id="30034741"/>
<dbReference type="Proteomes" id="UP000189580">
    <property type="component" value="Chromosome b"/>
</dbReference>
<sequence>MFAFAKQLVRSAEGIISNSDDSYHDSGANSGYGNAGNNPPAYGFRVVHVDQNSAAREAGIESLFDFIIGLNGHDLVFPQPDYSSDAGQQYHPHHQRQGSNQHVTVTAETAPIDTFLQEIANCRGRSVSFEVWSAKGRVQRTVQLAVPEAEKSLIESGGDDTSSTTGPAASGRASGHYQGHDRNMSSQSNYSASDSGTTYDDFGLGLTVQWTPLEVADHVWHVLNVSPNSPAERAGLISHADYIVAAEKGLLESGGESLLARVVSRMVSGYYNQYPQEQDLGNAPPPPEIELYVYNHDYDTVRPVRIQPNPNWGGSGLLGCGVGYGLLHRLPVVVGKFSASGAGRGRSVSRSSNNLYTPGVAPGDTLFEASHEDEPVSPLPEQSSVYSDNNDTSNFITPASLANAAPHISAHPPPPPRSTANKTRRHHAHSVTHANQAGADLSSYFAEEEQRSREVEGTRAINPSSTLPPPPPPSKK</sequence>
<proteinExistence type="predicted"/>
<dbReference type="KEGG" id="slb:AWJ20_2791"/>
<dbReference type="OrthoDB" id="3318at2759"/>
<keyword evidence="2" id="KW-0677">Repeat</keyword>